<feature type="compositionally biased region" description="Pro residues" evidence="1">
    <location>
        <begin position="98"/>
        <end position="111"/>
    </location>
</feature>
<dbReference type="Proteomes" id="UP000757232">
    <property type="component" value="Unassembled WGS sequence"/>
</dbReference>
<feature type="region of interest" description="Disordered" evidence="1">
    <location>
        <begin position="71"/>
        <end position="111"/>
    </location>
</feature>
<evidence type="ECO:0000313" key="3">
    <source>
        <dbReference type="Proteomes" id="UP000757232"/>
    </source>
</evidence>
<name>A0A9Q5HSW2_SANBA</name>
<reference evidence="2" key="1">
    <citation type="submission" date="2016-06" db="EMBL/GenBank/DDBJ databases">
        <title>Draft Genome sequence of the fungus Inonotus baumii.</title>
        <authorList>
            <person name="Zhu H."/>
            <person name="Lin W."/>
        </authorList>
    </citation>
    <scope>NUCLEOTIDE SEQUENCE</scope>
    <source>
        <strain evidence="2">821</strain>
    </source>
</reference>
<comment type="caution">
    <text evidence="2">The sequence shown here is derived from an EMBL/GenBank/DDBJ whole genome shotgun (WGS) entry which is preliminary data.</text>
</comment>
<feature type="region of interest" description="Disordered" evidence="1">
    <location>
        <begin position="421"/>
        <end position="476"/>
    </location>
</feature>
<protein>
    <submittedName>
        <fullName evidence="2">Uncharacterized protein</fullName>
    </submittedName>
</protein>
<feature type="region of interest" description="Disordered" evidence="1">
    <location>
        <begin position="499"/>
        <end position="527"/>
    </location>
</feature>
<gene>
    <name evidence="2" type="ORF">A7U60_g7600</name>
</gene>
<accession>A0A9Q5HSW2</accession>
<feature type="region of interest" description="Disordered" evidence="1">
    <location>
        <begin position="375"/>
        <end position="406"/>
    </location>
</feature>
<dbReference type="EMBL" id="LNZH02000210">
    <property type="protein sequence ID" value="OCB85295.1"/>
    <property type="molecule type" value="Genomic_DNA"/>
</dbReference>
<evidence type="ECO:0000256" key="1">
    <source>
        <dbReference type="SAM" id="MobiDB-lite"/>
    </source>
</evidence>
<dbReference type="OrthoDB" id="2507647at2759"/>
<feature type="compositionally biased region" description="Basic residues" evidence="1">
    <location>
        <begin position="547"/>
        <end position="567"/>
    </location>
</feature>
<dbReference type="AlphaFoldDB" id="A0A9Q5HSW2"/>
<evidence type="ECO:0000313" key="2">
    <source>
        <dbReference type="EMBL" id="OCB85295.1"/>
    </source>
</evidence>
<feature type="region of interest" description="Disordered" evidence="1">
    <location>
        <begin position="547"/>
        <end position="568"/>
    </location>
</feature>
<organism evidence="2 3">
    <name type="scientific">Sanghuangporus baumii</name>
    <name type="common">Phellinus baumii</name>
    <dbReference type="NCBI Taxonomy" id="108892"/>
    <lineage>
        <taxon>Eukaryota</taxon>
        <taxon>Fungi</taxon>
        <taxon>Dikarya</taxon>
        <taxon>Basidiomycota</taxon>
        <taxon>Agaricomycotina</taxon>
        <taxon>Agaricomycetes</taxon>
        <taxon>Hymenochaetales</taxon>
        <taxon>Hymenochaetaceae</taxon>
        <taxon>Sanghuangporus</taxon>
    </lineage>
</organism>
<keyword evidence="3" id="KW-1185">Reference proteome</keyword>
<proteinExistence type="predicted"/>
<sequence>MSQTLVQRPTPVHDFSSREVIDVDDLVPSSVHSYADDDDIQFIAHHPGRVTHEPIVIGDSDDDVEIVAGPSRPAPIPNARAQRNQQIHRPNRRVLFSPSPPPQDNYVPPVPPLPPRFGSARDTPPLRYRPPPEIDFRGVVRPMEQPFRFEQGLPAQPQFPPVRDAHHNHEQEWFGARHDAAHRPNIALGGGMLALNRRNQFEPAHPAPPRVENNGGWRGFFGGFGLAAYRMFFQAPDGSPGPERRDVDEDRDLLEALVLDAEERQPDLQFRLIHNPFGRRHGHQQPRQEEASYKPTFTHPVKPEPGFSNDFISQEVITISDDPGPSSAHETGTTLVCAMCLDHLVMNVVGPGEEIRKSKLFALRCGHILDGKCIDSIMKPPPIPDQEDSEKNDKGPEMLSIKGKSRAKAEGIEPLFRASSESGFAARSEGKRRVVEPEDDGASAPSIPSKRKPEDSSTPEYYIRSRLRPRLKESGRSSAIATPFVEPVPANVSAVQLENGTAPALDSSIPSRRSTRHGNRSIPDHDPVLHAIPSVRSIDYAVQPVARRRPGRPRAHGARRGRGKGKGKAPALVIEAEYEWSCPVPSCGHKHKSVRIAGVWRMDEQRGAIAILPIVLDSSGV</sequence>